<keyword evidence="5" id="KW-1185">Reference proteome</keyword>
<dbReference type="Proteomes" id="UP001595816">
    <property type="component" value="Unassembled WGS sequence"/>
</dbReference>
<evidence type="ECO:0000256" key="2">
    <source>
        <dbReference type="SAM" id="Phobius"/>
    </source>
</evidence>
<keyword evidence="2" id="KW-0812">Transmembrane</keyword>
<dbReference type="Gene3D" id="3.20.20.370">
    <property type="entry name" value="Glycoside hydrolase/deacetylase"/>
    <property type="match status" value="1"/>
</dbReference>
<dbReference type="PANTHER" id="PTHR10587:SF137">
    <property type="entry name" value="4-DEOXY-4-FORMAMIDO-L-ARABINOSE-PHOSPHOUNDECAPRENOL DEFORMYLASE ARND-RELATED"/>
    <property type="match status" value="1"/>
</dbReference>
<dbReference type="GO" id="GO:0016787">
    <property type="term" value="F:hydrolase activity"/>
    <property type="evidence" value="ECO:0007669"/>
    <property type="project" value="UniProtKB-KW"/>
</dbReference>
<feature type="compositionally biased region" description="Low complexity" evidence="1">
    <location>
        <begin position="37"/>
        <end position="48"/>
    </location>
</feature>
<comment type="caution">
    <text evidence="4">The sequence shown here is derived from an EMBL/GenBank/DDBJ whole genome shotgun (WGS) entry which is preliminary data.</text>
</comment>
<dbReference type="Pfam" id="PF01522">
    <property type="entry name" value="Polysacc_deac_1"/>
    <property type="match status" value="1"/>
</dbReference>
<keyword evidence="4" id="KW-0378">Hydrolase</keyword>
<dbReference type="InterPro" id="IPR002509">
    <property type="entry name" value="NODB_dom"/>
</dbReference>
<feature type="domain" description="NodB homology" evidence="3">
    <location>
        <begin position="102"/>
        <end position="285"/>
    </location>
</feature>
<evidence type="ECO:0000259" key="3">
    <source>
        <dbReference type="PROSITE" id="PS51677"/>
    </source>
</evidence>
<feature type="region of interest" description="Disordered" evidence="1">
    <location>
        <begin position="34"/>
        <end position="59"/>
    </location>
</feature>
<dbReference type="SUPFAM" id="SSF88713">
    <property type="entry name" value="Glycoside hydrolase/deacetylase"/>
    <property type="match status" value="1"/>
</dbReference>
<dbReference type="EC" id="3.-.-.-" evidence="4"/>
<keyword evidence="2" id="KW-1133">Transmembrane helix</keyword>
<dbReference type="EMBL" id="JBHSAY010000005">
    <property type="protein sequence ID" value="MFC4130820.1"/>
    <property type="molecule type" value="Genomic_DNA"/>
</dbReference>
<organism evidence="4 5">
    <name type="scientific">Hamadaea flava</name>
    <dbReference type="NCBI Taxonomy" id="1742688"/>
    <lineage>
        <taxon>Bacteria</taxon>
        <taxon>Bacillati</taxon>
        <taxon>Actinomycetota</taxon>
        <taxon>Actinomycetes</taxon>
        <taxon>Micromonosporales</taxon>
        <taxon>Micromonosporaceae</taxon>
        <taxon>Hamadaea</taxon>
    </lineage>
</organism>
<dbReference type="CDD" id="cd10917">
    <property type="entry name" value="CE4_NodB_like_6s_7s"/>
    <property type="match status" value="1"/>
</dbReference>
<feature type="region of interest" description="Disordered" evidence="1">
    <location>
        <begin position="72"/>
        <end position="94"/>
    </location>
</feature>
<feature type="transmembrane region" description="Helical" evidence="2">
    <location>
        <begin position="12"/>
        <end position="30"/>
    </location>
</feature>
<gene>
    <name evidence="4" type="ORF">ACFOZ4_09420</name>
</gene>
<sequence>MSATGKLGAIKWVGLAGIVVVLLGTGHILGRMTGSKPHAAPSSSAAPAEQLSKEGTEAGVAQGPALAAVPAPRRVPITGPGRPPLPREARGPFGSRVTTGYPDIALTFDDGPDPQWTPQVLSLLRAYHIKATFCVIGLMAAEFPQLVREIVAEGHTLCNHSWQHDVGLGLRSEAAITADLRRTNEAIHRAVPAAKVSYFRQPGGAWTPAVVAAATRLGMSPLHWQVDPRDWAKPPSRSIAMTVITQTGPGSIVLMHDGGGNRQNTVTALHSVLPNLVTRFHLEALPPGVDPPKLYGVSQPLHAGQV</sequence>
<protein>
    <submittedName>
        <fullName evidence="4">Polysaccharide deacetylase family protein</fullName>
        <ecNumber evidence="4">3.-.-.-</ecNumber>
    </submittedName>
</protein>
<dbReference type="InterPro" id="IPR011330">
    <property type="entry name" value="Glyco_hydro/deAcase_b/a-brl"/>
</dbReference>
<evidence type="ECO:0000256" key="1">
    <source>
        <dbReference type="SAM" id="MobiDB-lite"/>
    </source>
</evidence>
<reference evidence="5" key="1">
    <citation type="journal article" date="2019" name="Int. J. Syst. Evol. Microbiol.">
        <title>The Global Catalogue of Microorganisms (GCM) 10K type strain sequencing project: providing services to taxonomists for standard genome sequencing and annotation.</title>
        <authorList>
            <consortium name="The Broad Institute Genomics Platform"/>
            <consortium name="The Broad Institute Genome Sequencing Center for Infectious Disease"/>
            <person name="Wu L."/>
            <person name="Ma J."/>
        </authorList>
    </citation>
    <scope>NUCLEOTIDE SEQUENCE [LARGE SCALE GENOMIC DNA]</scope>
    <source>
        <strain evidence="5">CGMCC 4.7289</strain>
    </source>
</reference>
<dbReference type="InterPro" id="IPR050248">
    <property type="entry name" value="Polysacc_deacetylase_ArnD"/>
</dbReference>
<dbReference type="PANTHER" id="PTHR10587">
    <property type="entry name" value="GLYCOSYL TRANSFERASE-RELATED"/>
    <property type="match status" value="1"/>
</dbReference>
<accession>A0ABV8LKK2</accession>
<proteinExistence type="predicted"/>
<evidence type="ECO:0000313" key="4">
    <source>
        <dbReference type="EMBL" id="MFC4130820.1"/>
    </source>
</evidence>
<name>A0ABV8LKK2_9ACTN</name>
<dbReference type="RefSeq" id="WP_253757157.1">
    <property type="nucleotide sequence ID" value="NZ_JAMZDZ010000001.1"/>
</dbReference>
<evidence type="ECO:0000313" key="5">
    <source>
        <dbReference type="Proteomes" id="UP001595816"/>
    </source>
</evidence>
<keyword evidence="2" id="KW-0472">Membrane</keyword>
<dbReference type="PROSITE" id="PS51677">
    <property type="entry name" value="NODB"/>
    <property type="match status" value="1"/>
</dbReference>